<evidence type="ECO:0000256" key="7">
    <source>
        <dbReference type="SAM" id="SignalP"/>
    </source>
</evidence>
<reference evidence="9" key="1">
    <citation type="journal article" date="2007" name="Science">
        <title>Draft genome of the filarial nematode parasite Brugia malayi.</title>
        <authorList>
            <person name="Ghedin E."/>
            <person name="Wang S."/>
            <person name="Spiro D."/>
            <person name="Caler E."/>
            <person name="Zhao Q."/>
            <person name="Crabtree J."/>
            <person name="Allen J.E."/>
            <person name="Delcher A.L."/>
            <person name="Guiliano D.B."/>
            <person name="Miranda-Saavedra D."/>
            <person name="Angiuoli S.V."/>
            <person name="Creasy T."/>
            <person name="Amedeo P."/>
            <person name="Haas B."/>
            <person name="El-Sayed N.M."/>
            <person name="Wortman J.R."/>
            <person name="Feldblyum T."/>
            <person name="Tallon L."/>
            <person name="Schatz M."/>
            <person name="Shumway M."/>
            <person name="Koo H."/>
            <person name="Salzberg S.L."/>
            <person name="Schobel S."/>
            <person name="Pertea M."/>
            <person name="Pop M."/>
            <person name="White O."/>
            <person name="Barton G.J."/>
            <person name="Carlow C.K."/>
            <person name="Crawford M.J."/>
            <person name="Daub J."/>
            <person name="Dimmic M.W."/>
            <person name="Estes C.F."/>
            <person name="Foster J.M."/>
            <person name="Ganatra M."/>
            <person name="Gregory W.F."/>
            <person name="Johnson N.M."/>
            <person name="Jin J."/>
            <person name="Komuniecki R."/>
            <person name="Korf I."/>
            <person name="Kumar S."/>
            <person name="Laney S."/>
            <person name="Li B.W."/>
            <person name="Li W."/>
            <person name="Lindblom T.H."/>
            <person name="Lustigman S."/>
            <person name="Ma D."/>
            <person name="Maina C.V."/>
            <person name="Martin D.M."/>
            <person name="McCarter J.P."/>
            <person name="McReynolds L."/>
            <person name="Mitreva M."/>
            <person name="Nutman T.B."/>
            <person name="Parkinson J."/>
            <person name="Peregrin-Alvarez J.M."/>
            <person name="Poole C."/>
            <person name="Ren Q."/>
            <person name="Saunders L."/>
            <person name="Sluder A.E."/>
            <person name="Smith K."/>
            <person name="Stanke M."/>
            <person name="Unnasch T.R."/>
            <person name="Ware J."/>
            <person name="Wei A.D."/>
            <person name="Weil G."/>
            <person name="Williams D.J."/>
            <person name="Zhang Y."/>
            <person name="Williams S.A."/>
            <person name="Fraser-Liggett C."/>
            <person name="Slatko B."/>
            <person name="Blaxter M.L."/>
            <person name="Scott A.L."/>
        </authorList>
    </citation>
    <scope>NUCLEOTIDE SEQUENCE</scope>
    <source>
        <strain evidence="9">FR3</strain>
    </source>
</reference>
<dbReference type="Pfam" id="PF07679">
    <property type="entry name" value="I-set"/>
    <property type="match status" value="1"/>
</dbReference>
<dbReference type="AlphaFoldDB" id="A0A0H5S739"/>
<dbReference type="SMART" id="SM00409">
    <property type="entry name" value="IG"/>
    <property type="match status" value="2"/>
</dbReference>
<sequence length="289" mass="32475">MLHVTVFYLLILTSLTISTLRQRDIFEKSHVVETDIGKDIEVLNSNFNAEHLTEAPYLHFTKTPKAVEIAVGNELVLKCEAIGIPPPIIECDFAPAAISETFTDTNYGSTSSSLGSLSKLRLKYRAYNGNIIHAIVESNAAEKLHNADLNTIQYGVTASKMVVPCIKTKDTAEYKCLASNGHQKLEKEKAKCWRKHSPPVISMWTDGRFEISGATVQLFCRVNGTPQSNITWYNEENCKLDNVKKYKILANGDLMIYDTQWEDLGVYTCIASNEYGEDRIMAFFYPTEP</sequence>
<keyword evidence="5" id="KW-1015">Disulfide bond</keyword>
<proteinExistence type="predicted"/>
<evidence type="ECO:0000256" key="3">
    <source>
        <dbReference type="ARBA" id="ARBA00022729"/>
    </source>
</evidence>
<evidence type="ECO:0000256" key="4">
    <source>
        <dbReference type="ARBA" id="ARBA00022737"/>
    </source>
</evidence>
<dbReference type="PANTHER" id="PTHR12231">
    <property type="entry name" value="CTX-RELATED TYPE I TRANSMEMBRANE PROTEIN"/>
    <property type="match status" value="1"/>
</dbReference>
<dbReference type="InterPro" id="IPR036179">
    <property type="entry name" value="Ig-like_dom_sf"/>
</dbReference>
<dbReference type="EMBL" id="LN856931">
    <property type="protein sequence ID" value="CRZ23973.1"/>
    <property type="molecule type" value="Genomic_DNA"/>
</dbReference>
<dbReference type="FunFam" id="2.60.40.10:FF:001749">
    <property type="entry name" value="Neural/ectodermal development factor IMP-L2"/>
    <property type="match status" value="1"/>
</dbReference>
<evidence type="ECO:0000256" key="5">
    <source>
        <dbReference type="ARBA" id="ARBA00023157"/>
    </source>
</evidence>
<keyword evidence="2" id="KW-0964">Secreted</keyword>
<feature type="signal peptide" evidence="7">
    <location>
        <begin position="1"/>
        <end position="18"/>
    </location>
</feature>
<dbReference type="Gene3D" id="2.60.40.10">
    <property type="entry name" value="Immunoglobulins"/>
    <property type="match status" value="2"/>
</dbReference>
<dbReference type="InterPro" id="IPR013098">
    <property type="entry name" value="Ig_I-set"/>
</dbReference>
<name>A0A0H5S739_BRUMA</name>
<comment type="subcellular location">
    <subcellularLocation>
        <location evidence="1">Secreted</location>
    </subcellularLocation>
</comment>
<protein>
    <submittedName>
        <fullName evidence="9">Bm9620</fullName>
    </submittedName>
</protein>
<dbReference type="InterPro" id="IPR007110">
    <property type="entry name" value="Ig-like_dom"/>
</dbReference>
<evidence type="ECO:0000313" key="9">
    <source>
        <dbReference type="EMBL" id="CRZ23973.1"/>
    </source>
</evidence>
<dbReference type="PANTHER" id="PTHR12231:SF253">
    <property type="entry name" value="DPR-INTERACTING PROTEIN ETA, ISOFORM B-RELATED"/>
    <property type="match status" value="1"/>
</dbReference>
<dbReference type="InterPro" id="IPR003598">
    <property type="entry name" value="Ig_sub2"/>
</dbReference>
<feature type="domain" description="Ig-like" evidence="8">
    <location>
        <begin position="198"/>
        <end position="273"/>
    </location>
</feature>
<keyword evidence="4" id="KW-0677">Repeat</keyword>
<dbReference type="GO" id="GO:0005576">
    <property type="term" value="C:extracellular region"/>
    <property type="evidence" value="ECO:0007669"/>
    <property type="project" value="UniProtKB-SubCell"/>
</dbReference>
<dbReference type="PROSITE" id="PS50835">
    <property type="entry name" value="IG_LIKE"/>
    <property type="match status" value="1"/>
</dbReference>
<dbReference type="InterPro" id="IPR003599">
    <property type="entry name" value="Ig_sub"/>
</dbReference>
<evidence type="ECO:0000256" key="2">
    <source>
        <dbReference type="ARBA" id="ARBA00022525"/>
    </source>
</evidence>
<accession>A0A0H5S739</accession>
<dbReference type="SMART" id="SM00408">
    <property type="entry name" value="IGc2"/>
    <property type="match status" value="1"/>
</dbReference>
<evidence type="ECO:0000256" key="1">
    <source>
        <dbReference type="ARBA" id="ARBA00004613"/>
    </source>
</evidence>
<keyword evidence="6" id="KW-0393">Immunoglobulin domain</keyword>
<dbReference type="WormBase" id="Bm9620">
    <property type="protein sequence ID" value="BM42195"/>
    <property type="gene ID" value="WBGene00229881"/>
</dbReference>
<keyword evidence="3 7" id="KW-0732">Signal</keyword>
<reference evidence="9" key="2">
    <citation type="submission" date="2012-12" db="EMBL/GenBank/DDBJ databases">
        <authorList>
            <person name="Gao Y.W."/>
            <person name="Fan S.T."/>
            <person name="Sun H.T."/>
            <person name="Wang Z."/>
            <person name="Gao X.L."/>
            <person name="Li Y.G."/>
            <person name="Wang T.C."/>
            <person name="Zhang K."/>
            <person name="Xu W.W."/>
            <person name="Yu Z.J."/>
            <person name="Xia X.Z."/>
        </authorList>
    </citation>
    <scope>NUCLEOTIDE SEQUENCE</scope>
    <source>
        <strain evidence="9">FR3</strain>
    </source>
</reference>
<organism evidence="9">
    <name type="scientific">Brugia malayi</name>
    <name type="common">Filarial nematode worm</name>
    <dbReference type="NCBI Taxonomy" id="6279"/>
    <lineage>
        <taxon>Eukaryota</taxon>
        <taxon>Metazoa</taxon>
        <taxon>Ecdysozoa</taxon>
        <taxon>Nematoda</taxon>
        <taxon>Chromadorea</taxon>
        <taxon>Rhabditida</taxon>
        <taxon>Spirurina</taxon>
        <taxon>Spiruromorpha</taxon>
        <taxon>Filarioidea</taxon>
        <taxon>Onchocercidae</taxon>
        <taxon>Brugia</taxon>
    </lineage>
</organism>
<evidence type="ECO:0000313" key="10">
    <source>
        <dbReference type="WormBase" id="Bm9620"/>
    </source>
</evidence>
<dbReference type="OMA" id="QTADWED"/>
<dbReference type="InterPro" id="IPR013783">
    <property type="entry name" value="Ig-like_fold"/>
</dbReference>
<dbReference type="InterPro" id="IPR051170">
    <property type="entry name" value="Neural/epithelial_adhesion"/>
</dbReference>
<evidence type="ECO:0000259" key="8">
    <source>
        <dbReference type="PROSITE" id="PS50835"/>
    </source>
</evidence>
<gene>
    <name evidence="9 10" type="ORF">Bm9620</name>
    <name evidence="9" type="ORF">BM_Bm9620</name>
</gene>
<evidence type="ECO:0000256" key="6">
    <source>
        <dbReference type="ARBA" id="ARBA00023319"/>
    </source>
</evidence>
<dbReference type="SUPFAM" id="SSF48726">
    <property type="entry name" value="Immunoglobulin"/>
    <property type="match status" value="2"/>
</dbReference>
<feature type="chain" id="PRO_5009773675" evidence="7">
    <location>
        <begin position="19"/>
        <end position="289"/>
    </location>
</feature>